<dbReference type="SUPFAM" id="SSF54427">
    <property type="entry name" value="NTF2-like"/>
    <property type="match status" value="1"/>
</dbReference>
<feature type="region of interest" description="Disordered" evidence="1">
    <location>
        <begin position="1"/>
        <end position="21"/>
    </location>
</feature>
<comment type="caution">
    <text evidence="3">The sequence shown here is derived from an EMBL/GenBank/DDBJ whole genome shotgun (WGS) entry which is preliminary data.</text>
</comment>
<dbReference type="SUPFAM" id="SSF55298">
    <property type="entry name" value="YjgF-like"/>
    <property type="match status" value="1"/>
</dbReference>
<name>A0A327MBY3_9PROT</name>
<dbReference type="Pfam" id="PF14588">
    <property type="entry name" value="YjgF_endoribonc"/>
    <property type="match status" value="1"/>
</dbReference>
<dbReference type="Gene3D" id="3.30.1330.40">
    <property type="entry name" value="RutC-like"/>
    <property type="match status" value="1"/>
</dbReference>
<dbReference type="Proteomes" id="UP000249065">
    <property type="component" value="Unassembled WGS sequence"/>
</dbReference>
<dbReference type="CDD" id="cd02199">
    <property type="entry name" value="YjgF_YER057c_UK114_like_1"/>
    <property type="match status" value="1"/>
</dbReference>
<dbReference type="InterPro" id="IPR032710">
    <property type="entry name" value="NTF2-like_dom_sf"/>
</dbReference>
<dbReference type="InterPro" id="IPR013813">
    <property type="entry name" value="Endoribo_LPSP/chorism_mut-like"/>
</dbReference>
<dbReference type="PANTHER" id="PTHR43760:SF1">
    <property type="entry name" value="ENDORIBONUCLEASE L-PSP_CHORISMATE MUTASE-LIKE DOMAIN-CONTAINING PROTEIN"/>
    <property type="match status" value="1"/>
</dbReference>
<dbReference type="PANTHER" id="PTHR43760">
    <property type="entry name" value="ENDORIBONUCLEASE-RELATED"/>
    <property type="match status" value="1"/>
</dbReference>
<feature type="domain" description="Endoribonuclease L-PSP/chorismate mutase-like" evidence="2">
    <location>
        <begin position="169"/>
        <end position="307"/>
    </location>
</feature>
<evidence type="ECO:0000256" key="1">
    <source>
        <dbReference type="SAM" id="MobiDB-lite"/>
    </source>
</evidence>
<dbReference type="Gene3D" id="3.10.450.50">
    <property type="match status" value="1"/>
</dbReference>
<proteinExistence type="predicted"/>
<evidence type="ECO:0000313" key="4">
    <source>
        <dbReference type="Proteomes" id="UP000249065"/>
    </source>
</evidence>
<dbReference type="InterPro" id="IPR035959">
    <property type="entry name" value="RutC-like_sf"/>
</dbReference>
<dbReference type="AlphaFoldDB" id="A0A327MBY3"/>
<evidence type="ECO:0000313" key="3">
    <source>
        <dbReference type="EMBL" id="RAI60139.1"/>
    </source>
</evidence>
<evidence type="ECO:0000259" key="2">
    <source>
        <dbReference type="Pfam" id="PF14588"/>
    </source>
</evidence>
<gene>
    <name evidence="3" type="ORF">DOO78_03350</name>
</gene>
<protein>
    <recommendedName>
        <fullName evidence="2">Endoribonuclease L-PSP/chorismate mutase-like domain-containing protein</fullName>
    </recommendedName>
</protein>
<dbReference type="OrthoDB" id="9806350at2"/>
<keyword evidence="4" id="KW-1185">Reference proteome</keyword>
<dbReference type="Pfam" id="PF11533">
    <property type="entry name" value="AtzH-like"/>
    <property type="match status" value="1"/>
</dbReference>
<organism evidence="3 4">
    <name type="scientific">Roseicella frigidaeris</name>
    <dbReference type="NCBI Taxonomy" id="2230885"/>
    <lineage>
        <taxon>Bacteria</taxon>
        <taxon>Pseudomonadati</taxon>
        <taxon>Pseudomonadota</taxon>
        <taxon>Alphaproteobacteria</taxon>
        <taxon>Acetobacterales</taxon>
        <taxon>Roseomonadaceae</taxon>
        <taxon>Roseicella</taxon>
    </lineage>
</organism>
<feature type="compositionally biased region" description="Low complexity" evidence="1">
    <location>
        <begin position="1"/>
        <end position="11"/>
    </location>
</feature>
<dbReference type="EMBL" id="QLIX01000002">
    <property type="protein sequence ID" value="RAI60139.1"/>
    <property type="molecule type" value="Genomic_DNA"/>
</dbReference>
<accession>A0A327MBY3</accession>
<sequence>MPPDAPGGAMPPDMPGGVGPIDDPSVLAELRAVFDRYERAIAVNDAAVLDASFWADPRTVRFGTTEILYGIEAIRAFRASVARYAPRAARRVHITAFGRDFGCTHLEYQRTDTGLVGRETKIMARLPGLGWKVVSAHVSLLAGSDPGRVAREPAADGTAKEGSMAGRIEARLRELGIALPAPAAPVANYIPFNRVGTLVVVSGQIPLRDGKIAYAGKLGAGVSVEEGQAAARLCFVNLVAQVKAACEGDLDRVRRVVRLGGFIAAPPDFTQHAVVMNGASDLAVEIFGEAGRHARSTIGVPSLPGDAAVEVEGLFEIA</sequence>
<dbReference type="InterPro" id="IPR024507">
    <property type="entry name" value="AtzH-like"/>
</dbReference>
<reference evidence="4" key="1">
    <citation type="submission" date="2018-06" db="EMBL/GenBank/DDBJ databases">
        <authorList>
            <person name="Khan S.A."/>
        </authorList>
    </citation>
    <scope>NUCLEOTIDE SEQUENCE [LARGE SCALE GENOMIC DNA]</scope>
    <source>
        <strain evidence="4">DB-1506</strain>
    </source>
</reference>